<dbReference type="InterPro" id="IPR012664">
    <property type="entry name" value="CHP02452"/>
</dbReference>
<organism evidence="3 4">
    <name type="scientific">Dendrothele bispora (strain CBS 962.96)</name>
    <dbReference type="NCBI Taxonomy" id="1314807"/>
    <lineage>
        <taxon>Eukaryota</taxon>
        <taxon>Fungi</taxon>
        <taxon>Dikarya</taxon>
        <taxon>Basidiomycota</taxon>
        <taxon>Agaricomycotina</taxon>
        <taxon>Agaricomycetes</taxon>
        <taxon>Agaricomycetidae</taxon>
        <taxon>Agaricales</taxon>
        <taxon>Agaricales incertae sedis</taxon>
        <taxon>Dendrothele</taxon>
    </lineage>
</organism>
<gene>
    <name evidence="3" type="ORF">K435DRAFT_773334</name>
</gene>
<accession>A0A4S8MT64</accession>
<dbReference type="OrthoDB" id="9985428at2759"/>
<dbReference type="EMBL" id="ML179043">
    <property type="protein sequence ID" value="THV06383.1"/>
    <property type="molecule type" value="Genomic_DNA"/>
</dbReference>
<dbReference type="Gene3D" id="3.40.220.10">
    <property type="entry name" value="Leucine Aminopeptidase, subunit E, domain 1"/>
    <property type="match status" value="1"/>
</dbReference>
<sequence length="281" mass="30881">MAPSFGERAKIAKDTINRSPKITEEHSTQGATLDSTFISEQLPPLDPTKCPNPDHVPVQVEILDSDSFTAARNIMKDDAEALGKGKMAVLNLASDSEPGGGWAFTLSKTQEEALCYSSTLWTTLRPEYYPWPNVGPKSVAGVFSPGIVVFKDDLDHDCVDLAVEERRVVSVITVAAPNNPPLTEDEKNFKFEFVLDNLRGKIRLVYRMAAHNGAQYLVLGAMGCGVYTCPPYLVAEEMKSILLEKEFKGWFKKVVFAVYAAGGTGARNLRVFKEVFDGVKV</sequence>
<feature type="domain" description="Microbial-type PARG catalytic" evidence="2">
    <location>
        <begin position="53"/>
        <end position="152"/>
    </location>
</feature>
<dbReference type="PANTHER" id="PTHR35596:SF1">
    <property type="entry name" value="MICROBIAL-TYPE PARG CATALYTIC DOMAIN-CONTAINING PROTEIN"/>
    <property type="match status" value="1"/>
</dbReference>
<evidence type="ECO:0000256" key="1">
    <source>
        <dbReference type="SAM" id="MobiDB-lite"/>
    </source>
</evidence>
<name>A0A4S8MT64_DENBC</name>
<feature type="region of interest" description="Disordered" evidence="1">
    <location>
        <begin position="1"/>
        <end position="30"/>
    </location>
</feature>
<dbReference type="InterPro" id="IPR019261">
    <property type="entry name" value="PARG_cat_microbial"/>
</dbReference>
<proteinExistence type="predicted"/>
<evidence type="ECO:0000313" key="3">
    <source>
        <dbReference type="EMBL" id="THV06383.1"/>
    </source>
</evidence>
<evidence type="ECO:0000313" key="4">
    <source>
        <dbReference type="Proteomes" id="UP000297245"/>
    </source>
</evidence>
<reference evidence="3 4" key="1">
    <citation type="journal article" date="2019" name="Nat. Ecol. Evol.">
        <title>Megaphylogeny resolves global patterns of mushroom evolution.</title>
        <authorList>
            <person name="Varga T."/>
            <person name="Krizsan K."/>
            <person name="Foldi C."/>
            <person name="Dima B."/>
            <person name="Sanchez-Garcia M."/>
            <person name="Sanchez-Ramirez S."/>
            <person name="Szollosi G.J."/>
            <person name="Szarkandi J.G."/>
            <person name="Papp V."/>
            <person name="Albert L."/>
            <person name="Andreopoulos W."/>
            <person name="Angelini C."/>
            <person name="Antonin V."/>
            <person name="Barry K.W."/>
            <person name="Bougher N.L."/>
            <person name="Buchanan P."/>
            <person name="Buyck B."/>
            <person name="Bense V."/>
            <person name="Catcheside P."/>
            <person name="Chovatia M."/>
            <person name="Cooper J."/>
            <person name="Damon W."/>
            <person name="Desjardin D."/>
            <person name="Finy P."/>
            <person name="Geml J."/>
            <person name="Haridas S."/>
            <person name="Hughes K."/>
            <person name="Justo A."/>
            <person name="Karasinski D."/>
            <person name="Kautmanova I."/>
            <person name="Kiss B."/>
            <person name="Kocsube S."/>
            <person name="Kotiranta H."/>
            <person name="LaButti K.M."/>
            <person name="Lechner B.E."/>
            <person name="Liimatainen K."/>
            <person name="Lipzen A."/>
            <person name="Lukacs Z."/>
            <person name="Mihaltcheva S."/>
            <person name="Morgado L.N."/>
            <person name="Niskanen T."/>
            <person name="Noordeloos M.E."/>
            <person name="Ohm R.A."/>
            <person name="Ortiz-Santana B."/>
            <person name="Ovrebo C."/>
            <person name="Racz N."/>
            <person name="Riley R."/>
            <person name="Savchenko A."/>
            <person name="Shiryaev A."/>
            <person name="Soop K."/>
            <person name="Spirin V."/>
            <person name="Szebenyi C."/>
            <person name="Tomsovsky M."/>
            <person name="Tulloss R.E."/>
            <person name="Uehling J."/>
            <person name="Grigoriev I.V."/>
            <person name="Vagvolgyi C."/>
            <person name="Papp T."/>
            <person name="Martin F.M."/>
            <person name="Miettinen O."/>
            <person name="Hibbett D.S."/>
            <person name="Nagy L.G."/>
        </authorList>
    </citation>
    <scope>NUCLEOTIDE SEQUENCE [LARGE SCALE GENOMIC DNA]</scope>
    <source>
        <strain evidence="3 4">CBS 962.96</strain>
    </source>
</reference>
<keyword evidence="4" id="KW-1185">Reference proteome</keyword>
<protein>
    <recommendedName>
        <fullName evidence="2">Microbial-type PARG catalytic domain-containing protein</fullName>
    </recommendedName>
</protein>
<dbReference type="NCBIfam" id="TIGR02452">
    <property type="entry name" value="TIGR02452 family protein"/>
    <property type="match status" value="1"/>
</dbReference>
<evidence type="ECO:0000259" key="2">
    <source>
        <dbReference type="Pfam" id="PF10021"/>
    </source>
</evidence>
<dbReference type="Proteomes" id="UP000297245">
    <property type="component" value="Unassembled WGS sequence"/>
</dbReference>
<dbReference type="PIRSF" id="PIRSF014899">
    <property type="entry name" value="UCP014899"/>
    <property type="match status" value="1"/>
</dbReference>
<dbReference type="SUPFAM" id="SSF52949">
    <property type="entry name" value="Macro domain-like"/>
    <property type="match status" value="1"/>
</dbReference>
<dbReference type="AlphaFoldDB" id="A0A4S8MT64"/>
<dbReference type="Pfam" id="PF10021">
    <property type="entry name" value="PARG_cat_microb"/>
    <property type="match status" value="1"/>
</dbReference>
<dbReference type="InterPro" id="IPR043472">
    <property type="entry name" value="Macro_dom-like"/>
</dbReference>
<dbReference type="PANTHER" id="PTHR35596">
    <property type="entry name" value="DUF2263 DOMAIN-CONTAINING PROTEIN"/>
    <property type="match status" value="1"/>
</dbReference>
<feature type="compositionally biased region" description="Basic and acidic residues" evidence="1">
    <location>
        <begin position="7"/>
        <end position="27"/>
    </location>
</feature>